<comment type="pathway">
    <text evidence="3">Bacterial outer membrane biogenesis; LPS O-antigen biosynthesis.</text>
</comment>
<dbReference type="PANTHER" id="PTHR43532:SF1">
    <property type="entry name" value="GLUCOSE-1-PHOSPHATE THYMIDYLYLTRANSFERASE 1"/>
    <property type="match status" value="1"/>
</dbReference>
<dbReference type="InterPro" id="IPR005907">
    <property type="entry name" value="G1P_thy_trans_s"/>
</dbReference>
<proteinExistence type="inferred from homology"/>
<evidence type="ECO:0000256" key="9">
    <source>
        <dbReference type="ARBA" id="ARBA00022842"/>
    </source>
</evidence>
<keyword evidence="6 11" id="KW-0808">Transferase</keyword>
<dbReference type="Proteomes" id="UP000324194">
    <property type="component" value="Chromosome 1"/>
</dbReference>
<feature type="domain" description="Nucleotidyl transferase" evidence="12">
    <location>
        <begin position="2"/>
        <end position="237"/>
    </location>
</feature>
<evidence type="ECO:0000256" key="4">
    <source>
        <dbReference type="ARBA" id="ARBA00010480"/>
    </source>
</evidence>
<comment type="cofactor">
    <cofactor evidence="1">
        <name>Mg(2+)</name>
        <dbReference type="ChEBI" id="CHEBI:18420"/>
    </cofactor>
</comment>
<dbReference type="OrthoDB" id="9803871at2"/>
<keyword evidence="7 11" id="KW-0548">Nucleotidyltransferase</keyword>
<dbReference type="InterPro" id="IPR029044">
    <property type="entry name" value="Nucleotide-diphossugar_trans"/>
</dbReference>
<comment type="pathway">
    <text evidence="2">Carbohydrate biosynthesis; dTDP-L-rhamnose biosynthesis.</text>
</comment>
<keyword evidence="14" id="KW-1185">Reference proteome</keyword>
<dbReference type="GO" id="GO:0046872">
    <property type="term" value="F:metal ion binding"/>
    <property type="evidence" value="ECO:0007669"/>
    <property type="project" value="UniProtKB-KW"/>
</dbReference>
<comment type="similarity">
    <text evidence="4 11">Belongs to the glucose-1-phosphate thymidylyltransferase family.</text>
</comment>
<dbReference type="EMBL" id="LR699119">
    <property type="protein sequence ID" value="VVC76327.1"/>
    <property type="molecule type" value="Genomic_DNA"/>
</dbReference>
<dbReference type="SUPFAM" id="SSF53448">
    <property type="entry name" value="Nucleotide-diphospho-sugar transferases"/>
    <property type="match status" value="1"/>
</dbReference>
<comment type="catalytic activity">
    <reaction evidence="10 11">
        <text>dTTP + alpha-D-glucose 1-phosphate + H(+) = dTDP-alpha-D-glucose + diphosphate</text>
        <dbReference type="Rhea" id="RHEA:15225"/>
        <dbReference type="ChEBI" id="CHEBI:15378"/>
        <dbReference type="ChEBI" id="CHEBI:33019"/>
        <dbReference type="ChEBI" id="CHEBI:37568"/>
        <dbReference type="ChEBI" id="CHEBI:57477"/>
        <dbReference type="ChEBI" id="CHEBI:58601"/>
        <dbReference type="EC" id="2.7.7.24"/>
    </reaction>
</comment>
<dbReference type="KEGG" id="asip:AQUSIP_16380"/>
<dbReference type="InterPro" id="IPR005835">
    <property type="entry name" value="NTP_transferase_dom"/>
</dbReference>
<dbReference type="GO" id="GO:0008879">
    <property type="term" value="F:glucose-1-phosphate thymidylyltransferase activity"/>
    <property type="evidence" value="ECO:0007669"/>
    <property type="project" value="UniProtKB-EC"/>
</dbReference>
<evidence type="ECO:0000256" key="3">
    <source>
        <dbReference type="ARBA" id="ARBA00005125"/>
    </source>
</evidence>
<evidence type="ECO:0000313" key="14">
    <source>
        <dbReference type="Proteomes" id="UP000324194"/>
    </source>
</evidence>
<evidence type="ECO:0000256" key="6">
    <source>
        <dbReference type="ARBA" id="ARBA00022679"/>
    </source>
</evidence>
<organism evidence="13 14">
    <name type="scientific">Aquicella siphonis</name>
    <dbReference type="NCBI Taxonomy" id="254247"/>
    <lineage>
        <taxon>Bacteria</taxon>
        <taxon>Pseudomonadati</taxon>
        <taxon>Pseudomonadota</taxon>
        <taxon>Gammaproteobacteria</taxon>
        <taxon>Legionellales</taxon>
        <taxon>Coxiellaceae</taxon>
        <taxon>Aquicella</taxon>
    </lineage>
</organism>
<evidence type="ECO:0000313" key="13">
    <source>
        <dbReference type="EMBL" id="VVC76327.1"/>
    </source>
</evidence>
<evidence type="ECO:0000256" key="2">
    <source>
        <dbReference type="ARBA" id="ARBA00004781"/>
    </source>
</evidence>
<dbReference type="NCBIfam" id="TIGR01207">
    <property type="entry name" value="rmlA"/>
    <property type="match status" value="1"/>
</dbReference>
<evidence type="ECO:0000259" key="12">
    <source>
        <dbReference type="Pfam" id="PF00483"/>
    </source>
</evidence>
<comment type="function">
    <text evidence="11">Catalyzes the formation of dTDP-glucose, from dTTP and glucose 1-phosphate, as well as its pyrophosphorolysis.</text>
</comment>
<dbReference type="Pfam" id="PF00483">
    <property type="entry name" value="NTP_transferase"/>
    <property type="match status" value="1"/>
</dbReference>
<sequence>MKGIILAGGLGTRLYPATRSISKQLLPVYDKPMIYYPICTLMQAGIRDILIITTPHELPMFQELLSDGSQWGISLSYASQPRPEGIAQAFIIAEHFIGQDSVCLILGDNILYGDSLSDRLRHAAAQPSGATIFGYYVSDPERYGVIVFDKAQQPVDIIEKPAAFVSHYAVIGLYFYDNDVIRIAKGLKPSARGELEITDVNRHYLKQNKLQVEKIGRGTAWLDTGTHKSLLDAANFIYVLEQRQGLKIGSPEEVAWRTGLITIDQLEKLAATQVKSGYGEYLLDLVE</sequence>
<evidence type="ECO:0000256" key="7">
    <source>
        <dbReference type="ARBA" id="ARBA00022695"/>
    </source>
</evidence>
<reference evidence="13 14" key="1">
    <citation type="submission" date="2019-08" db="EMBL/GenBank/DDBJ databases">
        <authorList>
            <person name="Guy L."/>
        </authorList>
    </citation>
    <scope>NUCLEOTIDE SEQUENCE [LARGE SCALE GENOMIC DNA]</scope>
    <source>
        <strain evidence="13 14">SGT-108</strain>
    </source>
</reference>
<evidence type="ECO:0000256" key="5">
    <source>
        <dbReference type="ARBA" id="ARBA00012461"/>
    </source>
</evidence>
<dbReference type="Gene3D" id="3.90.550.10">
    <property type="entry name" value="Spore Coat Polysaccharide Biosynthesis Protein SpsA, Chain A"/>
    <property type="match status" value="1"/>
</dbReference>
<dbReference type="RefSeq" id="WP_148339549.1">
    <property type="nucleotide sequence ID" value="NZ_LR699119.1"/>
</dbReference>
<gene>
    <name evidence="13" type="primary">rmlA1</name>
    <name evidence="13" type="ORF">AQUSIP_16380</name>
</gene>
<accession>A0A5E4PIR8</accession>
<dbReference type="AlphaFoldDB" id="A0A5E4PIR8"/>
<dbReference type="PANTHER" id="PTHR43532">
    <property type="entry name" value="GLUCOSE-1-PHOSPHATE THYMIDYLYLTRANSFERASE"/>
    <property type="match status" value="1"/>
</dbReference>
<evidence type="ECO:0000256" key="10">
    <source>
        <dbReference type="ARBA" id="ARBA00049336"/>
    </source>
</evidence>
<protein>
    <recommendedName>
        <fullName evidence="5 11">Glucose-1-phosphate thymidylyltransferase</fullName>
        <ecNumber evidence="5 11">2.7.7.24</ecNumber>
    </recommendedName>
</protein>
<evidence type="ECO:0000256" key="11">
    <source>
        <dbReference type="RuleBase" id="RU003706"/>
    </source>
</evidence>
<keyword evidence="8 11" id="KW-0479">Metal-binding</keyword>
<evidence type="ECO:0000256" key="1">
    <source>
        <dbReference type="ARBA" id="ARBA00001946"/>
    </source>
</evidence>
<dbReference type="FunFam" id="3.90.550.10:FF:000023">
    <property type="entry name" value="Glucose-1-phosphate thymidylyltransferase"/>
    <property type="match status" value="1"/>
</dbReference>
<evidence type="ECO:0000256" key="8">
    <source>
        <dbReference type="ARBA" id="ARBA00022723"/>
    </source>
</evidence>
<name>A0A5E4PIR8_9COXI</name>
<keyword evidence="9 11" id="KW-0460">Magnesium</keyword>
<dbReference type="EC" id="2.7.7.24" evidence="5 11"/>
<dbReference type="CDD" id="cd02538">
    <property type="entry name" value="G1P_TT_short"/>
    <property type="match status" value="1"/>
</dbReference>